<feature type="compositionally biased region" description="Basic and acidic residues" evidence="1">
    <location>
        <begin position="25"/>
        <end position="58"/>
    </location>
</feature>
<evidence type="ECO:0000256" key="2">
    <source>
        <dbReference type="SAM" id="SignalP"/>
    </source>
</evidence>
<protein>
    <submittedName>
        <fullName evidence="3">Uncharacterized protein</fullName>
    </submittedName>
</protein>
<dbReference type="EMBL" id="KE384752">
    <property type="protein sequence ID" value="KJK75090.1"/>
    <property type="molecule type" value="Genomic_DNA"/>
</dbReference>
<accession>A0A0D9NR67</accession>
<keyword evidence="2" id="KW-0732">Signal</keyword>
<organism evidence="3 4">
    <name type="scientific">Metarhizium anisopliae BRIP 53293</name>
    <dbReference type="NCBI Taxonomy" id="1291518"/>
    <lineage>
        <taxon>Eukaryota</taxon>
        <taxon>Fungi</taxon>
        <taxon>Dikarya</taxon>
        <taxon>Ascomycota</taxon>
        <taxon>Pezizomycotina</taxon>
        <taxon>Sordariomycetes</taxon>
        <taxon>Hypocreomycetidae</taxon>
        <taxon>Hypocreales</taxon>
        <taxon>Clavicipitaceae</taxon>
        <taxon>Metarhizium</taxon>
    </lineage>
</organism>
<evidence type="ECO:0000256" key="1">
    <source>
        <dbReference type="SAM" id="MobiDB-lite"/>
    </source>
</evidence>
<feature type="signal peptide" evidence="2">
    <location>
        <begin position="1"/>
        <end position="17"/>
    </location>
</feature>
<name>A0A0D9NR67_METAN</name>
<feature type="region of interest" description="Disordered" evidence="1">
    <location>
        <begin position="22"/>
        <end position="72"/>
    </location>
</feature>
<dbReference type="AlphaFoldDB" id="A0A0D9NR67"/>
<gene>
    <name evidence="3" type="ORF">H634G_09725</name>
</gene>
<feature type="chain" id="PRO_5002341566" evidence="2">
    <location>
        <begin position="18"/>
        <end position="72"/>
    </location>
</feature>
<proteinExistence type="predicted"/>
<dbReference type="Proteomes" id="UP000054544">
    <property type="component" value="Unassembled WGS sequence"/>
</dbReference>
<evidence type="ECO:0000313" key="4">
    <source>
        <dbReference type="Proteomes" id="UP000054544"/>
    </source>
</evidence>
<reference evidence="4" key="1">
    <citation type="journal article" date="2014" name="BMC Genomics">
        <title>The genome sequence of the biocontrol fungus Metarhizium anisopliae and comparative genomics of Metarhizium species.</title>
        <authorList>
            <person name="Pattemore J.A."/>
            <person name="Hane J.K."/>
            <person name="Williams A.H."/>
            <person name="Wilson B.A."/>
            <person name="Stodart B.J."/>
            <person name="Ash G.J."/>
        </authorList>
    </citation>
    <scope>NUCLEOTIDE SEQUENCE [LARGE SCALE GENOMIC DNA]</scope>
    <source>
        <strain evidence="4">BRIP 53293</strain>
    </source>
</reference>
<keyword evidence="4" id="KW-1185">Reference proteome</keyword>
<sequence length="72" mass="7831">MKFHQAILPLLVLGASASPVTKLGDLSHDDTDRSDIKLGDQAHDATSRQDIKLGDQAHDAIAATQYPKKEQH</sequence>
<evidence type="ECO:0000313" key="3">
    <source>
        <dbReference type="EMBL" id="KJK75090.1"/>
    </source>
</evidence>